<feature type="region of interest" description="Disordered" evidence="1">
    <location>
        <begin position="1"/>
        <end position="26"/>
    </location>
</feature>
<dbReference type="EMBL" id="VNJJ01000014">
    <property type="protein sequence ID" value="TVX96837.1"/>
    <property type="molecule type" value="Genomic_DNA"/>
</dbReference>
<dbReference type="Pfam" id="PF09148">
    <property type="entry name" value="DUF1934"/>
    <property type="match status" value="1"/>
</dbReference>
<evidence type="ECO:0000256" key="1">
    <source>
        <dbReference type="SAM" id="MobiDB-lite"/>
    </source>
</evidence>
<keyword evidence="3" id="KW-1185">Reference proteome</keyword>
<organism evidence="2 3">
    <name type="scientific">Cohnella terricola</name>
    <dbReference type="NCBI Taxonomy" id="1289167"/>
    <lineage>
        <taxon>Bacteria</taxon>
        <taxon>Bacillati</taxon>
        <taxon>Bacillota</taxon>
        <taxon>Bacilli</taxon>
        <taxon>Bacillales</taxon>
        <taxon>Paenibacillaceae</taxon>
        <taxon>Cohnella</taxon>
    </lineage>
</organism>
<dbReference type="AlphaFoldDB" id="A0A559JAG1"/>
<protein>
    <submittedName>
        <fullName evidence="2">DUF1934 family protein</fullName>
    </submittedName>
</protein>
<name>A0A559JAG1_9BACL</name>
<evidence type="ECO:0000313" key="2">
    <source>
        <dbReference type="EMBL" id="TVX96837.1"/>
    </source>
</evidence>
<evidence type="ECO:0000313" key="3">
    <source>
        <dbReference type="Proteomes" id="UP000316330"/>
    </source>
</evidence>
<reference evidence="2 3" key="1">
    <citation type="submission" date="2019-07" db="EMBL/GenBank/DDBJ databases">
        <authorList>
            <person name="Kim J."/>
        </authorList>
    </citation>
    <scope>NUCLEOTIDE SEQUENCE [LARGE SCALE GENOMIC DNA]</scope>
    <source>
        <strain evidence="2 3">G13</strain>
    </source>
</reference>
<dbReference type="RefSeq" id="WP_144705700.1">
    <property type="nucleotide sequence ID" value="NZ_VNJJ01000014.1"/>
</dbReference>
<dbReference type="OrthoDB" id="2641675at2"/>
<proteinExistence type="predicted"/>
<comment type="caution">
    <text evidence="2">The sequence shown here is derived from an EMBL/GenBank/DDBJ whole genome shotgun (WGS) entry which is preliminary data.</text>
</comment>
<dbReference type="Gene3D" id="2.40.128.20">
    <property type="match status" value="1"/>
</dbReference>
<gene>
    <name evidence="2" type="ORF">FPZ45_19740</name>
</gene>
<sequence length="141" mass="16597">MPDKRSVTVGFRSRQQDGGEQRSEMRGELFRLQSGWALTYKEPPDENGVETNNTLFIRERELQLRRRGSIFFEQAFRRDELLTGKMETPYGLHAVQARTSRLESELSDSGGYVEWEYDLLMQDQTVGSFRIRLDIREERTE</sequence>
<dbReference type="Proteomes" id="UP000316330">
    <property type="component" value="Unassembled WGS sequence"/>
</dbReference>
<accession>A0A559JAG1</accession>
<dbReference type="SUPFAM" id="SSF50814">
    <property type="entry name" value="Lipocalins"/>
    <property type="match status" value="1"/>
</dbReference>
<feature type="compositionally biased region" description="Basic and acidic residues" evidence="1">
    <location>
        <begin position="14"/>
        <end position="26"/>
    </location>
</feature>
<dbReference type="InterPro" id="IPR015231">
    <property type="entry name" value="DUF1934"/>
</dbReference>
<dbReference type="InterPro" id="IPR012674">
    <property type="entry name" value="Calycin"/>
</dbReference>